<dbReference type="InterPro" id="IPR016039">
    <property type="entry name" value="Thiolase-like"/>
</dbReference>
<gene>
    <name evidence="5" type="ORF">METZ01_LOCUS43780</name>
</gene>
<feature type="domain" description="Ketosynthase family 3 (KS3)" evidence="4">
    <location>
        <begin position="1"/>
        <end position="356"/>
    </location>
</feature>
<evidence type="ECO:0000256" key="1">
    <source>
        <dbReference type="ARBA" id="ARBA00008467"/>
    </source>
</evidence>
<organism evidence="5">
    <name type="scientific">marine metagenome</name>
    <dbReference type="NCBI Taxonomy" id="408172"/>
    <lineage>
        <taxon>unclassified sequences</taxon>
        <taxon>metagenomes</taxon>
        <taxon>ecological metagenomes</taxon>
    </lineage>
</organism>
<dbReference type="AlphaFoldDB" id="A0A381RGK1"/>
<name>A0A381RGK1_9ZZZZ</name>
<proteinExistence type="inferred from homology"/>
<keyword evidence="2" id="KW-0808">Transferase</keyword>
<dbReference type="PROSITE" id="PS00606">
    <property type="entry name" value="KS3_1"/>
    <property type="match status" value="1"/>
</dbReference>
<dbReference type="InterPro" id="IPR020841">
    <property type="entry name" value="PKS_Beta-ketoAc_synthase_dom"/>
</dbReference>
<sequence length="357" mass="36812">VGDRRVHDFDPTPHFKNPKEVRRSDRCTQFAIAATDMALEQAGPMTADPFRSGVFIGTGIGGIATLEDQILVMHEKGPRRVSPFMVPMMMPNAAPAAVSMRHGFQGPAENTCTACAAGTHAVANAARLIAHGRCDVVLAGGSEAAFVETAIAGFTNMTAFSSLGISRPFDAERDGFVMGEGAGILVLEDWEMARARGATILAEILGGASTADAHHITAPSPGGVGAITCMRLALEEAEVEPDQIRHVNAHGTSTPLNDMAEAVAMAEIFGPDGPRVTSTKGITGHALGAAGAIEAVAVVLSMQKGLIPPTAGYAKVDPDMPPIDLVTGSAAPWEPGISMSNSFGFGGHNGSLVIAPA</sequence>
<dbReference type="InterPro" id="IPR000794">
    <property type="entry name" value="Beta-ketoacyl_synthase"/>
</dbReference>
<evidence type="ECO:0000256" key="3">
    <source>
        <dbReference type="SAM" id="MobiDB-lite"/>
    </source>
</evidence>
<dbReference type="GO" id="GO:0006633">
    <property type="term" value="P:fatty acid biosynthetic process"/>
    <property type="evidence" value="ECO:0007669"/>
    <property type="project" value="InterPro"/>
</dbReference>
<dbReference type="InterPro" id="IPR014030">
    <property type="entry name" value="Ketoacyl_synth_N"/>
</dbReference>
<dbReference type="Pfam" id="PF00109">
    <property type="entry name" value="ketoacyl-synt"/>
    <property type="match status" value="1"/>
</dbReference>
<dbReference type="SUPFAM" id="SSF53901">
    <property type="entry name" value="Thiolase-like"/>
    <property type="match status" value="2"/>
</dbReference>
<dbReference type="PROSITE" id="PS52004">
    <property type="entry name" value="KS3_2"/>
    <property type="match status" value="1"/>
</dbReference>
<feature type="non-terminal residue" evidence="5">
    <location>
        <position position="1"/>
    </location>
</feature>
<evidence type="ECO:0000313" key="5">
    <source>
        <dbReference type="EMBL" id="SUZ90926.1"/>
    </source>
</evidence>
<dbReference type="EMBL" id="UINC01001934">
    <property type="protein sequence ID" value="SUZ90926.1"/>
    <property type="molecule type" value="Genomic_DNA"/>
</dbReference>
<dbReference type="CDD" id="cd00834">
    <property type="entry name" value="KAS_I_II"/>
    <property type="match status" value="1"/>
</dbReference>
<comment type="similarity">
    <text evidence="1">Belongs to the thiolase-like superfamily. Beta-ketoacyl-ACP synthases family.</text>
</comment>
<dbReference type="Gene3D" id="3.40.47.10">
    <property type="match status" value="1"/>
</dbReference>
<dbReference type="PANTHER" id="PTHR11712">
    <property type="entry name" value="POLYKETIDE SYNTHASE-RELATED"/>
    <property type="match status" value="1"/>
</dbReference>
<feature type="region of interest" description="Disordered" evidence="3">
    <location>
        <begin position="1"/>
        <end position="22"/>
    </location>
</feature>
<dbReference type="Pfam" id="PF02801">
    <property type="entry name" value="Ketoacyl-synt_C"/>
    <property type="match status" value="1"/>
</dbReference>
<reference evidence="5" key="1">
    <citation type="submission" date="2018-05" db="EMBL/GenBank/DDBJ databases">
        <authorList>
            <person name="Lanie J.A."/>
            <person name="Ng W.-L."/>
            <person name="Kazmierczak K.M."/>
            <person name="Andrzejewski T.M."/>
            <person name="Davidsen T.M."/>
            <person name="Wayne K.J."/>
            <person name="Tettelin H."/>
            <person name="Glass J.I."/>
            <person name="Rusch D."/>
            <person name="Podicherti R."/>
            <person name="Tsui H.-C.T."/>
            <person name="Winkler M.E."/>
        </authorList>
    </citation>
    <scope>NUCLEOTIDE SEQUENCE</scope>
</reference>
<evidence type="ECO:0000259" key="4">
    <source>
        <dbReference type="PROSITE" id="PS52004"/>
    </source>
</evidence>
<dbReference type="SMART" id="SM00825">
    <property type="entry name" value="PKS_KS"/>
    <property type="match status" value="1"/>
</dbReference>
<evidence type="ECO:0000256" key="2">
    <source>
        <dbReference type="ARBA" id="ARBA00022679"/>
    </source>
</evidence>
<dbReference type="NCBIfam" id="NF005589">
    <property type="entry name" value="PRK07314.1"/>
    <property type="match status" value="1"/>
</dbReference>
<dbReference type="PANTHER" id="PTHR11712:SF336">
    <property type="entry name" value="3-OXOACYL-[ACYL-CARRIER-PROTEIN] SYNTHASE, MITOCHONDRIAL"/>
    <property type="match status" value="1"/>
</dbReference>
<accession>A0A381RGK1</accession>
<dbReference type="InterPro" id="IPR014031">
    <property type="entry name" value="Ketoacyl_synth_C"/>
</dbReference>
<protein>
    <recommendedName>
        <fullName evidence="4">Ketosynthase family 3 (KS3) domain-containing protein</fullName>
    </recommendedName>
</protein>
<dbReference type="GO" id="GO:0004315">
    <property type="term" value="F:3-oxoacyl-[acyl-carrier-protein] synthase activity"/>
    <property type="evidence" value="ECO:0007669"/>
    <property type="project" value="InterPro"/>
</dbReference>
<dbReference type="InterPro" id="IPR018201">
    <property type="entry name" value="Ketoacyl_synth_AS"/>
</dbReference>